<geneLocation type="plasmid" evidence="3">
    <name>prhbstw-00938_2</name>
</geneLocation>
<dbReference type="AlphaFoldDB" id="A0AAP9R1P0"/>
<evidence type="ECO:0000313" key="3">
    <source>
        <dbReference type="Proteomes" id="UP000514462"/>
    </source>
</evidence>
<sequence length="290" mass="33783">MDLINHIPFGLRAKDQQFVDVADVPKGRKCGCICPSCHIPLIARQGRINRWHFAHASRKIEDLEQGCQYSFFVSVRAMAKQIIESGFQLSTPGCTLWVSERRYGIPFSEPFYVTKPDTITLSKVHKECLFEETMVDIRAEVNGYPLVIYFSHPERSVPLALEEPRNNRCGVLEINLVETRSLFLAKKATYDRFEDEIRSFIKENDHAKKWIFHPRKSAALNKARIRLEEQITNWRPPQQRAKINKNTYARFEQGVEVHYECQICKTKWSALKNDKPICPVCQIHFYARPI</sequence>
<dbReference type="Pfam" id="PF25164">
    <property type="entry name" value="CoiA_N"/>
    <property type="match status" value="1"/>
</dbReference>
<name>A0AAP9R1P0_KLEAE</name>
<protein>
    <submittedName>
        <fullName evidence="2">Competence protein CoiA</fullName>
    </submittedName>
</protein>
<dbReference type="EMBL" id="CP055905">
    <property type="protein sequence ID" value="QMR42961.1"/>
    <property type="molecule type" value="Genomic_DNA"/>
</dbReference>
<feature type="domain" description="Competence protein CoiA-like N-terminal" evidence="1">
    <location>
        <begin position="31"/>
        <end position="58"/>
    </location>
</feature>
<reference evidence="3" key="1">
    <citation type="submission" date="2020-06" db="EMBL/GenBank/DDBJ databases">
        <title>REHAB project genomes.</title>
        <authorList>
            <person name="Shaw L.P."/>
        </authorList>
    </citation>
    <scope>NUCLEOTIDE SEQUENCE [LARGE SCALE GENOMIC DNA]</scope>
    <source>
        <strain evidence="3">RHBSTW-00938</strain>
        <plasmid evidence="3">prhbstw-00938_2</plasmid>
    </source>
</reference>
<evidence type="ECO:0000259" key="1">
    <source>
        <dbReference type="Pfam" id="PF25164"/>
    </source>
</evidence>
<evidence type="ECO:0000313" key="2">
    <source>
        <dbReference type="EMBL" id="QMR42961.1"/>
    </source>
</evidence>
<keyword evidence="2" id="KW-0614">Plasmid</keyword>
<proteinExistence type="predicted"/>
<accession>A0AAP9R1P0</accession>
<dbReference type="RefSeq" id="WP_182015731.1">
    <property type="nucleotide sequence ID" value="NZ_CP055905.1"/>
</dbReference>
<organism evidence="2 3">
    <name type="scientific">Klebsiella aerogenes</name>
    <name type="common">Enterobacter aerogenes</name>
    <dbReference type="NCBI Taxonomy" id="548"/>
    <lineage>
        <taxon>Bacteria</taxon>
        <taxon>Pseudomonadati</taxon>
        <taxon>Pseudomonadota</taxon>
        <taxon>Gammaproteobacteria</taxon>
        <taxon>Enterobacterales</taxon>
        <taxon>Enterobacteriaceae</taxon>
        <taxon>Klebsiella/Raoultella group</taxon>
        <taxon>Klebsiella</taxon>
    </lineage>
</organism>
<dbReference type="Proteomes" id="UP000514462">
    <property type="component" value="Plasmid pRHBSTW-00938_2"/>
</dbReference>
<gene>
    <name evidence="2" type="ORF">HV331_26035</name>
</gene>
<dbReference type="InterPro" id="IPR057253">
    <property type="entry name" value="CoiA-like_N"/>
</dbReference>